<protein>
    <submittedName>
        <fullName evidence="1">Uncharacterized protein</fullName>
    </submittedName>
</protein>
<gene>
    <name evidence="1" type="ORF">LCGC14_3023220</name>
</gene>
<feature type="non-terminal residue" evidence="1">
    <location>
        <position position="1"/>
    </location>
</feature>
<reference evidence="1" key="1">
    <citation type="journal article" date="2015" name="Nature">
        <title>Complex archaea that bridge the gap between prokaryotes and eukaryotes.</title>
        <authorList>
            <person name="Spang A."/>
            <person name="Saw J.H."/>
            <person name="Jorgensen S.L."/>
            <person name="Zaremba-Niedzwiedzka K."/>
            <person name="Martijn J."/>
            <person name="Lind A.E."/>
            <person name="van Eijk R."/>
            <person name="Schleper C."/>
            <person name="Guy L."/>
            <person name="Ettema T.J."/>
        </authorList>
    </citation>
    <scope>NUCLEOTIDE SEQUENCE</scope>
</reference>
<dbReference type="EMBL" id="LAZR01062912">
    <property type="protein sequence ID" value="KKK60552.1"/>
    <property type="molecule type" value="Genomic_DNA"/>
</dbReference>
<comment type="caution">
    <text evidence="1">The sequence shown here is derived from an EMBL/GenBank/DDBJ whole genome shotgun (WGS) entry which is preliminary data.</text>
</comment>
<dbReference type="AlphaFoldDB" id="A0A0F8WUK1"/>
<proteinExistence type="predicted"/>
<accession>A0A0F8WUK1</accession>
<name>A0A0F8WUK1_9ZZZZ</name>
<evidence type="ECO:0000313" key="1">
    <source>
        <dbReference type="EMBL" id="KKK60552.1"/>
    </source>
</evidence>
<sequence length="360" mass="39255">ITTDVALQGNAQQSTMIGLSSIGSELNIISRVVSVSEVSVNIIDDKDSVTGIREIVGGLGGPLYGQQLQVLLGERTIAEAVYLSRFNGIIQDWVPIEGGVTITAQDARTFLRDRKLRHRDIVTSTNIANRHPLQLIQLIFIKAGVPNSMINFASLDPDLQSTGARANSHFNIARGVHGPYDRSIHEPESALGMIDELAQLLGGAVIINSAGEFEYVPFDPSASADENLTDEDILEFRQLSTTEDTFNSILVHAGWKGTVEGEGFEEQMESGKWKPIGWGSNDFLYTLQRTDSDSLTDYAFPGETNRFQEASIKTKWTGIQSYLAFPHDASGTQMQLEGGWLSGFCGVDRIVSNISDGTVN</sequence>
<organism evidence="1">
    <name type="scientific">marine sediment metagenome</name>
    <dbReference type="NCBI Taxonomy" id="412755"/>
    <lineage>
        <taxon>unclassified sequences</taxon>
        <taxon>metagenomes</taxon>
        <taxon>ecological metagenomes</taxon>
    </lineage>
</organism>
<feature type="non-terminal residue" evidence="1">
    <location>
        <position position="360"/>
    </location>
</feature>